<comment type="caution">
    <text evidence="2">The sequence shown here is derived from an EMBL/GenBank/DDBJ whole genome shotgun (WGS) entry which is preliminary data.</text>
</comment>
<keyword evidence="1" id="KW-0472">Membrane</keyword>
<keyword evidence="1" id="KW-1133">Transmembrane helix</keyword>
<dbReference type="Proteomes" id="UP001500596">
    <property type="component" value="Unassembled WGS sequence"/>
</dbReference>
<organism evidence="2 3">
    <name type="scientific">Microbacterium lacus</name>
    <dbReference type="NCBI Taxonomy" id="415217"/>
    <lineage>
        <taxon>Bacteria</taxon>
        <taxon>Bacillati</taxon>
        <taxon>Actinomycetota</taxon>
        <taxon>Actinomycetes</taxon>
        <taxon>Micrococcales</taxon>
        <taxon>Microbacteriaceae</taxon>
        <taxon>Microbacterium</taxon>
    </lineage>
</organism>
<feature type="transmembrane region" description="Helical" evidence="1">
    <location>
        <begin position="74"/>
        <end position="96"/>
    </location>
</feature>
<reference evidence="2 3" key="1">
    <citation type="journal article" date="2019" name="Int. J. Syst. Evol. Microbiol.">
        <title>The Global Catalogue of Microorganisms (GCM) 10K type strain sequencing project: providing services to taxonomists for standard genome sequencing and annotation.</title>
        <authorList>
            <consortium name="The Broad Institute Genomics Platform"/>
            <consortium name="The Broad Institute Genome Sequencing Center for Infectious Disease"/>
            <person name="Wu L."/>
            <person name="Ma J."/>
        </authorList>
    </citation>
    <scope>NUCLEOTIDE SEQUENCE [LARGE SCALE GENOMIC DNA]</scope>
    <source>
        <strain evidence="2 3">JCM 15575</strain>
    </source>
</reference>
<gene>
    <name evidence="2" type="ORF">GCM10009807_02870</name>
</gene>
<sequence>MKGVDTVSDLGHDQGKSAPRALHSLIFRPPAAEVAPESVRGVVLDQLLRPSWSEIADAQRRHEAAAKRLRRWQWWFIGMFTVYTTLSGILLFDLLLHA</sequence>
<accession>A0ABN2G006</accession>
<name>A0ABN2G006_9MICO</name>
<evidence type="ECO:0000313" key="2">
    <source>
        <dbReference type="EMBL" id="GAA1662349.1"/>
    </source>
</evidence>
<keyword evidence="3" id="KW-1185">Reference proteome</keyword>
<dbReference type="EMBL" id="BAAAPK010000001">
    <property type="protein sequence ID" value="GAA1662349.1"/>
    <property type="molecule type" value="Genomic_DNA"/>
</dbReference>
<proteinExistence type="predicted"/>
<evidence type="ECO:0000313" key="3">
    <source>
        <dbReference type="Proteomes" id="UP001500596"/>
    </source>
</evidence>
<keyword evidence="1" id="KW-0812">Transmembrane</keyword>
<protein>
    <submittedName>
        <fullName evidence="2">Uncharacterized protein</fullName>
    </submittedName>
</protein>
<evidence type="ECO:0000256" key="1">
    <source>
        <dbReference type="SAM" id="Phobius"/>
    </source>
</evidence>